<protein>
    <submittedName>
        <fullName evidence="2">Uncharacterized protein</fullName>
    </submittedName>
</protein>
<dbReference type="AlphaFoldDB" id="A0A8J9Y048"/>
<evidence type="ECO:0000313" key="2">
    <source>
        <dbReference type="EMBL" id="CAH0714039.1"/>
    </source>
</evidence>
<feature type="compositionally biased region" description="Polar residues" evidence="1">
    <location>
        <begin position="74"/>
        <end position="83"/>
    </location>
</feature>
<feature type="region of interest" description="Disordered" evidence="1">
    <location>
        <begin position="45"/>
        <end position="83"/>
    </location>
</feature>
<reference evidence="2" key="1">
    <citation type="submission" date="2021-12" db="EMBL/GenBank/DDBJ databases">
        <authorList>
            <person name="Martin H S."/>
        </authorList>
    </citation>
    <scope>NUCLEOTIDE SEQUENCE</scope>
</reference>
<organism evidence="2 3">
    <name type="scientific">Brenthis ino</name>
    <name type="common">lesser marbled fritillary</name>
    <dbReference type="NCBI Taxonomy" id="405034"/>
    <lineage>
        <taxon>Eukaryota</taxon>
        <taxon>Metazoa</taxon>
        <taxon>Ecdysozoa</taxon>
        <taxon>Arthropoda</taxon>
        <taxon>Hexapoda</taxon>
        <taxon>Insecta</taxon>
        <taxon>Pterygota</taxon>
        <taxon>Neoptera</taxon>
        <taxon>Endopterygota</taxon>
        <taxon>Lepidoptera</taxon>
        <taxon>Glossata</taxon>
        <taxon>Ditrysia</taxon>
        <taxon>Papilionoidea</taxon>
        <taxon>Nymphalidae</taxon>
        <taxon>Heliconiinae</taxon>
        <taxon>Argynnini</taxon>
        <taxon>Brenthis</taxon>
    </lineage>
</organism>
<accession>A0A8J9Y048</accession>
<feature type="non-terminal residue" evidence="2">
    <location>
        <position position="83"/>
    </location>
</feature>
<evidence type="ECO:0000313" key="3">
    <source>
        <dbReference type="Proteomes" id="UP000838878"/>
    </source>
</evidence>
<gene>
    <name evidence="2" type="ORF">BINO364_LOCUS1126</name>
</gene>
<name>A0A8J9Y048_9NEOP</name>
<evidence type="ECO:0000256" key="1">
    <source>
        <dbReference type="SAM" id="MobiDB-lite"/>
    </source>
</evidence>
<sequence length="83" mass="8529">MRRVRRSARELRHGLLSAGRERERAGAGFASFLYFNHLAGRGGGGGDGGGECGAGPAVSRDRPQRAPPALATSCRCSSSSGAV</sequence>
<proteinExistence type="predicted"/>
<dbReference type="EMBL" id="OV170221">
    <property type="protein sequence ID" value="CAH0714039.1"/>
    <property type="molecule type" value="Genomic_DNA"/>
</dbReference>
<dbReference type="Proteomes" id="UP000838878">
    <property type="component" value="Chromosome 1"/>
</dbReference>
<keyword evidence="3" id="KW-1185">Reference proteome</keyword>